<sequence>MLALRKDEEQETRLAYLNLFIRNTWLHTSAVSMAQHTAPEQPWFCYAVEVGVPFGSARGSGNAVGGHQSPGWRRAARVQENPPQADGSFPAEGWGAQPAPRHRLVVCAQDIPDMPGGLPHPWVPLRPYTSSRAASPSP</sequence>
<comment type="caution">
    <text evidence="2">The sequence shown here is derived from an EMBL/GenBank/DDBJ whole genome shotgun (WGS) entry which is preliminary data.</text>
</comment>
<evidence type="ECO:0000313" key="3">
    <source>
        <dbReference type="Proteomes" id="UP000485058"/>
    </source>
</evidence>
<name>A0A699ZR58_HAELA</name>
<dbReference type="EMBL" id="BLLF01002635">
    <property type="protein sequence ID" value="GFH24801.1"/>
    <property type="molecule type" value="Genomic_DNA"/>
</dbReference>
<keyword evidence="3" id="KW-1185">Reference proteome</keyword>
<evidence type="ECO:0000256" key="1">
    <source>
        <dbReference type="SAM" id="MobiDB-lite"/>
    </source>
</evidence>
<reference evidence="2 3" key="1">
    <citation type="submission" date="2020-02" db="EMBL/GenBank/DDBJ databases">
        <title>Draft genome sequence of Haematococcus lacustris strain NIES-144.</title>
        <authorList>
            <person name="Morimoto D."/>
            <person name="Nakagawa S."/>
            <person name="Yoshida T."/>
            <person name="Sawayama S."/>
        </authorList>
    </citation>
    <scope>NUCLEOTIDE SEQUENCE [LARGE SCALE GENOMIC DNA]</scope>
    <source>
        <strain evidence="2 3">NIES-144</strain>
    </source>
</reference>
<evidence type="ECO:0000313" key="2">
    <source>
        <dbReference type="EMBL" id="GFH24801.1"/>
    </source>
</evidence>
<organism evidence="2 3">
    <name type="scientific">Haematococcus lacustris</name>
    <name type="common">Green alga</name>
    <name type="synonym">Haematococcus pluvialis</name>
    <dbReference type="NCBI Taxonomy" id="44745"/>
    <lineage>
        <taxon>Eukaryota</taxon>
        <taxon>Viridiplantae</taxon>
        <taxon>Chlorophyta</taxon>
        <taxon>core chlorophytes</taxon>
        <taxon>Chlorophyceae</taxon>
        <taxon>CS clade</taxon>
        <taxon>Chlamydomonadales</taxon>
        <taxon>Haematococcaceae</taxon>
        <taxon>Haematococcus</taxon>
    </lineage>
</organism>
<dbReference type="Proteomes" id="UP000485058">
    <property type="component" value="Unassembled WGS sequence"/>
</dbReference>
<gene>
    <name evidence="2" type="ORF">HaLaN_22660</name>
</gene>
<accession>A0A699ZR58</accession>
<protein>
    <submittedName>
        <fullName evidence="2">Uncharacterized protein</fullName>
    </submittedName>
</protein>
<dbReference type="AlphaFoldDB" id="A0A699ZR58"/>
<feature type="region of interest" description="Disordered" evidence="1">
    <location>
        <begin position="60"/>
        <end position="95"/>
    </location>
</feature>
<proteinExistence type="predicted"/>